<dbReference type="AlphaFoldDB" id="A0A9Q3GGU1"/>
<gene>
    <name evidence="1" type="ORF">O181_006688</name>
</gene>
<reference evidence="1" key="1">
    <citation type="submission" date="2021-03" db="EMBL/GenBank/DDBJ databases">
        <title>Draft genome sequence of rust myrtle Austropuccinia psidii MF-1, a brazilian biotype.</title>
        <authorList>
            <person name="Quecine M.C."/>
            <person name="Pachon D.M.R."/>
            <person name="Bonatelli M.L."/>
            <person name="Correr F.H."/>
            <person name="Franceschini L.M."/>
            <person name="Leite T.F."/>
            <person name="Margarido G.R.A."/>
            <person name="Almeida C.A."/>
            <person name="Ferrarezi J.A."/>
            <person name="Labate C.A."/>
        </authorList>
    </citation>
    <scope>NUCLEOTIDE SEQUENCE</scope>
    <source>
        <strain evidence="1">MF-1</strain>
    </source>
</reference>
<protein>
    <submittedName>
        <fullName evidence="1">Uncharacterized protein</fullName>
    </submittedName>
</protein>
<comment type="caution">
    <text evidence="1">The sequence shown here is derived from an EMBL/GenBank/DDBJ whole genome shotgun (WGS) entry which is preliminary data.</text>
</comment>
<organism evidence="1 2">
    <name type="scientific">Austropuccinia psidii MF-1</name>
    <dbReference type="NCBI Taxonomy" id="1389203"/>
    <lineage>
        <taxon>Eukaryota</taxon>
        <taxon>Fungi</taxon>
        <taxon>Dikarya</taxon>
        <taxon>Basidiomycota</taxon>
        <taxon>Pucciniomycotina</taxon>
        <taxon>Pucciniomycetes</taxon>
        <taxon>Pucciniales</taxon>
        <taxon>Sphaerophragmiaceae</taxon>
        <taxon>Austropuccinia</taxon>
    </lineage>
</organism>
<evidence type="ECO:0000313" key="1">
    <source>
        <dbReference type="EMBL" id="MBW0466973.1"/>
    </source>
</evidence>
<dbReference type="EMBL" id="AVOT02001446">
    <property type="protein sequence ID" value="MBW0466973.1"/>
    <property type="molecule type" value="Genomic_DNA"/>
</dbReference>
<accession>A0A9Q3GGU1</accession>
<keyword evidence="2" id="KW-1185">Reference proteome</keyword>
<evidence type="ECO:0000313" key="2">
    <source>
        <dbReference type="Proteomes" id="UP000765509"/>
    </source>
</evidence>
<name>A0A9Q3GGU1_9BASI</name>
<dbReference type="Proteomes" id="UP000765509">
    <property type="component" value="Unassembled WGS sequence"/>
</dbReference>
<proteinExistence type="predicted"/>
<sequence>MAKKPKDTRHSNWQYSLKNVIMASGSHKRPPATFISVLLSTSGKTPGPTQWIQACGNQRWCIYGIIYNFAPLFLRNPMVIVSGLNSSIQSQVPKSLTHFKQGSSSSVLHSMPVTRRPFKDPNSLSLLVLVFDLRTFQEGYSKMFAEHQDSCQGIKHFSTRWTIQLVHTGCIQETCMALTLLGQLIFHCEN</sequence>